<evidence type="ECO:0000313" key="1">
    <source>
        <dbReference type="EMBL" id="PZX36945.1"/>
    </source>
</evidence>
<dbReference type="EMBL" id="QKZQ01000026">
    <property type="protein sequence ID" value="PZX36945.1"/>
    <property type="molecule type" value="Genomic_DNA"/>
</dbReference>
<organism evidence="1 2">
    <name type="scientific">Roseinatronobacter thiooxidans</name>
    <dbReference type="NCBI Taxonomy" id="121821"/>
    <lineage>
        <taxon>Bacteria</taxon>
        <taxon>Pseudomonadati</taxon>
        <taxon>Pseudomonadota</taxon>
        <taxon>Alphaproteobacteria</taxon>
        <taxon>Rhodobacterales</taxon>
        <taxon>Paracoccaceae</taxon>
        <taxon>Roseinatronobacter</taxon>
    </lineage>
</organism>
<sequence>MESVATCAWNTQLPPVEIRAAAIRVLGESGETPREELIVATARLLGFSCVGAELRGVIDAALPYEQTSLGLAKPTRFRSEAAPSACVFAPESTYRWSMGLGLVCMVQG</sequence>
<comment type="caution">
    <text evidence="1">The sequence shown here is derived from an EMBL/GenBank/DDBJ whole genome shotgun (WGS) entry which is preliminary data.</text>
</comment>
<accession>A0A2W7QEC4</accession>
<gene>
    <name evidence="1" type="ORF">LY56_03352</name>
</gene>
<reference evidence="1 2" key="1">
    <citation type="submission" date="2018-06" db="EMBL/GenBank/DDBJ databases">
        <title>Genomic Encyclopedia of Archaeal and Bacterial Type Strains, Phase II (KMG-II): from individual species to whole genera.</title>
        <authorList>
            <person name="Goeker M."/>
        </authorList>
    </citation>
    <scope>NUCLEOTIDE SEQUENCE [LARGE SCALE GENOMIC DNA]</scope>
    <source>
        <strain evidence="1 2">DSM 13087</strain>
    </source>
</reference>
<proteinExistence type="predicted"/>
<name>A0A2W7QEC4_9RHOB</name>
<protein>
    <submittedName>
        <fullName evidence="1">Uncharacterized protein</fullName>
    </submittedName>
</protein>
<dbReference type="Proteomes" id="UP000249364">
    <property type="component" value="Unassembled WGS sequence"/>
</dbReference>
<dbReference type="AlphaFoldDB" id="A0A2W7QEC4"/>
<keyword evidence="2" id="KW-1185">Reference proteome</keyword>
<evidence type="ECO:0000313" key="2">
    <source>
        <dbReference type="Proteomes" id="UP000249364"/>
    </source>
</evidence>